<reference evidence="1 2" key="1">
    <citation type="submission" date="2024-08" db="EMBL/GenBank/DDBJ databases">
        <authorList>
            <person name="Ishaq N."/>
        </authorList>
    </citation>
    <scope>NUCLEOTIDE SEQUENCE [LARGE SCALE GENOMIC DNA]</scope>
    <source>
        <strain evidence="1 2">DSM 18651</strain>
    </source>
</reference>
<evidence type="ECO:0000313" key="2">
    <source>
        <dbReference type="Proteomes" id="UP001569428"/>
    </source>
</evidence>
<dbReference type="RefSeq" id="WP_371839852.1">
    <property type="nucleotide sequence ID" value="NZ_JBGMEK010000035.1"/>
</dbReference>
<proteinExistence type="predicted"/>
<name>A0ABV4P1G7_9GAMM</name>
<gene>
    <name evidence="1" type="ORF">ACCI49_14980</name>
</gene>
<dbReference type="Proteomes" id="UP001569428">
    <property type="component" value="Unassembled WGS sequence"/>
</dbReference>
<keyword evidence="2" id="KW-1185">Reference proteome</keyword>
<dbReference type="EMBL" id="JBGMEK010000035">
    <property type="protein sequence ID" value="MFA0812216.1"/>
    <property type="molecule type" value="Genomic_DNA"/>
</dbReference>
<accession>A0ABV4P1G7</accession>
<comment type="caution">
    <text evidence="1">The sequence shown here is derived from an EMBL/GenBank/DDBJ whole genome shotgun (WGS) entry which is preliminary data.</text>
</comment>
<sequence length="65" mass="7052">MLAERVDNPVGTDLSGLAKTQGVPFSAIGWGFIGEVKRLGNSNPESMHFTSKRVNCPGKITKDYQ</sequence>
<organism evidence="1 2">
    <name type="scientific">Microbulbifer epialgicus</name>
    <dbReference type="NCBI Taxonomy" id="393907"/>
    <lineage>
        <taxon>Bacteria</taxon>
        <taxon>Pseudomonadati</taxon>
        <taxon>Pseudomonadota</taxon>
        <taxon>Gammaproteobacteria</taxon>
        <taxon>Cellvibrionales</taxon>
        <taxon>Microbulbiferaceae</taxon>
        <taxon>Microbulbifer</taxon>
    </lineage>
</organism>
<evidence type="ECO:0000313" key="1">
    <source>
        <dbReference type="EMBL" id="MFA0812216.1"/>
    </source>
</evidence>
<protein>
    <submittedName>
        <fullName evidence="1">Uncharacterized protein</fullName>
    </submittedName>
</protein>